<dbReference type="FunFam" id="3.20.20.300:FF:000002">
    <property type="entry name" value="Probable beta-glucosidase"/>
    <property type="match status" value="1"/>
</dbReference>
<keyword evidence="11" id="KW-0732">Signal</keyword>
<dbReference type="InterPro" id="IPR036881">
    <property type="entry name" value="Glyco_hydro_3_C_sf"/>
</dbReference>
<protein>
    <recommendedName>
        <fullName evidence="4">beta-glucosidase</fullName>
        <ecNumber evidence="4">3.2.1.21</ecNumber>
    </recommendedName>
</protein>
<dbReference type="InterPro" id="IPR013783">
    <property type="entry name" value="Ig-like_fold"/>
</dbReference>
<evidence type="ECO:0000256" key="11">
    <source>
        <dbReference type="SAM" id="SignalP"/>
    </source>
</evidence>
<dbReference type="Gene3D" id="3.20.20.300">
    <property type="entry name" value="Glycoside hydrolase, family 3, N-terminal domain"/>
    <property type="match status" value="1"/>
</dbReference>
<dbReference type="STRING" id="1314674.A0A0D7B857"/>
<proteinExistence type="inferred from homology"/>
<dbReference type="OrthoDB" id="416222at2759"/>
<evidence type="ECO:0000259" key="12">
    <source>
        <dbReference type="SMART" id="SM01217"/>
    </source>
</evidence>
<dbReference type="Pfam" id="PF01915">
    <property type="entry name" value="Glyco_hydro_3_C"/>
    <property type="match status" value="1"/>
</dbReference>
<comment type="similarity">
    <text evidence="3">Belongs to the glycosyl hydrolase 3 family.</text>
</comment>
<dbReference type="PRINTS" id="PR00133">
    <property type="entry name" value="GLHYDRLASE3"/>
</dbReference>
<dbReference type="InterPro" id="IPR001764">
    <property type="entry name" value="Glyco_hydro_3_N"/>
</dbReference>
<feature type="signal peptide" evidence="11">
    <location>
        <begin position="1"/>
        <end position="19"/>
    </location>
</feature>
<dbReference type="EMBL" id="KN880546">
    <property type="protein sequence ID" value="KIY66723.1"/>
    <property type="molecule type" value="Genomic_DNA"/>
</dbReference>
<dbReference type="EC" id="3.2.1.21" evidence="4"/>
<dbReference type="InterPro" id="IPR017853">
    <property type="entry name" value="GH"/>
</dbReference>
<feature type="chain" id="PRO_5002317158" description="beta-glucosidase" evidence="11">
    <location>
        <begin position="20"/>
        <end position="731"/>
    </location>
</feature>
<dbReference type="SUPFAM" id="SSF51445">
    <property type="entry name" value="(Trans)glycosidases"/>
    <property type="match status" value="1"/>
</dbReference>
<dbReference type="Proteomes" id="UP000054007">
    <property type="component" value="Unassembled WGS sequence"/>
</dbReference>
<dbReference type="InterPro" id="IPR050288">
    <property type="entry name" value="Cellulose_deg_GH3"/>
</dbReference>
<evidence type="ECO:0000256" key="4">
    <source>
        <dbReference type="ARBA" id="ARBA00012744"/>
    </source>
</evidence>
<evidence type="ECO:0000256" key="5">
    <source>
        <dbReference type="ARBA" id="ARBA00022801"/>
    </source>
</evidence>
<keyword evidence="8" id="KW-0119">Carbohydrate metabolism</keyword>
<accession>A0A0D7B857</accession>
<organism evidence="13 14">
    <name type="scientific">Cylindrobasidium torrendii FP15055 ss-10</name>
    <dbReference type="NCBI Taxonomy" id="1314674"/>
    <lineage>
        <taxon>Eukaryota</taxon>
        <taxon>Fungi</taxon>
        <taxon>Dikarya</taxon>
        <taxon>Basidiomycota</taxon>
        <taxon>Agaricomycotina</taxon>
        <taxon>Agaricomycetes</taxon>
        <taxon>Agaricomycetidae</taxon>
        <taxon>Agaricales</taxon>
        <taxon>Marasmiineae</taxon>
        <taxon>Physalacriaceae</taxon>
        <taxon>Cylindrobasidium</taxon>
    </lineage>
</organism>
<gene>
    <name evidence="13" type="ORF">CYLTODRAFT_423199</name>
</gene>
<feature type="domain" description="Fibronectin type III-like" evidence="12">
    <location>
        <begin position="653"/>
        <end position="722"/>
    </location>
</feature>
<evidence type="ECO:0000256" key="8">
    <source>
        <dbReference type="ARBA" id="ARBA00023277"/>
    </source>
</evidence>
<evidence type="ECO:0000256" key="9">
    <source>
        <dbReference type="ARBA" id="ARBA00023295"/>
    </source>
</evidence>
<dbReference type="PANTHER" id="PTHR42715:SF2">
    <property type="entry name" value="BETA-GLUCOSIDASE F-RELATED"/>
    <property type="match status" value="1"/>
</dbReference>
<evidence type="ECO:0000256" key="1">
    <source>
        <dbReference type="ARBA" id="ARBA00000448"/>
    </source>
</evidence>
<keyword evidence="5 13" id="KW-0378">Hydrolase</keyword>
<name>A0A0D7B857_9AGAR</name>
<dbReference type="PANTHER" id="PTHR42715">
    <property type="entry name" value="BETA-GLUCOSIDASE"/>
    <property type="match status" value="1"/>
</dbReference>
<reference evidence="13 14" key="1">
    <citation type="journal article" date="2015" name="Fungal Genet. Biol.">
        <title>Evolution of novel wood decay mechanisms in Agaricales revealed by the genome sequences of Fistulina hepatica and Cylindrobasidium torrendii.</title>
        <authorList>
            <person name="Floudas D."/>
            <person name="Held B.W."/>
            <person name="Riley R."/>
            <person name="Nagy L.G."/>
            <person name="Koehler G."/>
            <person name="Ransdell A.S."/>
            <person name="Younus H."/>
            <person name="Chow J."/>
            <person name="Chiniquy J."/>
            <person name="Lipzen A."/>
            <person name="Tritt A."/>
            <person name="Sun H."/>
            <person name="Haridas S."/>
            <person name="LaButti K."/>
            <person name="Ohm R.A."/>
            <person name="Kues U."/>
            <person name="Blanchette R.A."/>
            <person name="Grigoriev I.V."/>
            <person name="Minto R.E."/>
            <person name="Hibbett D.S."/>
        </authorList>
    </citation>
    <scope>NUCLEOTIDE SEQUENCE [LARGE SCALE GENOMIC DNA]</scope>
    <source>
        <strain evidence="13 14">FP15055 ss-10</strain>
    </source>
</reference>
<evidence type="ECO:0000313" key="14">
    <source>
        <dbReference type="Proteomes" id="UP000054007"/>
    </source>
</evidence>
<dbReference type="Pfam" id="PF14310">
    <property type="entry name" value="Fn3-like"/>
    <property type="match status" value="1"/>
</dbReference>
<evidence type="ECO:0000256" key="10">
    <source>
        <dbReference type="ARBA" id="ARBA00023326"/>
    </source>
</evidence>
<dbReference type="Gene3D" id="2.60.40.10">
    <property type="entry name" value="Immunoglobulins"/>
    <property type="match status" value="1"/>
</dbReference>
<dbReference type="InterPro" id="IPR002772">
    <property type="entry name" value="Glyco_hydro_3_C"/>
</dbReference>
<dbReference type="GO" id="GO:0008422">
    <property type="term" value="F:beta-glucosidase activity"/>
    <property type="evidence" value="ECO:0007669"/>
    <property type="project" value="UniProtKB-EC"/>
</dbReference>
<dbReference type="InterPro" id="IPR026891">
    <property type="entry name" value="Fn3-like"/>
</dbReference>
<comment type="catalytic activity">
    <reaction evidence="1">
        <text>Hydrolysis of terminal, non-reducing beta-D-glucosyl residues with release of beta-D-glucose.</text>
        <dbReference type="EC" id="3.2.1.21"/>
    </reaction>
</comment>
<dbReference type="InterPro" id="IPR036962">
    <property type="entry name" value="Glyco_hydro_3_N_sf"/>
</dbReference>
<dbReference type="Gene3D" id="3.40.50.1700">
    <property type="entry name" value="Glycoside hydrolase family 3 C-terminal domain"/>
    <property type="match status" value="1"/>
</dbReference>
<dbReference type="SMART" id="SM01217">
    <property type="entry name" value="Fn3_like"/>
    <property type="match status" value="1"/>
</dbReference>
<evidence type="ECO:0000256" key="2">
    <source>
        <dbReference type="ARBA" id="ARBA00004987"/>
    </source>
</evidence>
<sequence length="731" mass="78265">MAPFLLALAAFLAVARVDAFTTRSWDESFSLAAEAVGQMTQDEKIGLLRGVGQFGSRCVGNITPPSRSFNLSSTTLTIPPICLQDGPAGIRLVNNVTGFPTGINTASTFSRRLMRARGAALAEEFKGKGVHVFLGPAMDIMRNPKGGRNWESFGPDPYLTGESAYETIIGVQSEGVQACAKHFLANNQEHWRYGASSNVDERTIYELYGYPFFRSIEADVTSVMCAYNRFNKTSSCHNGPLLDILREQGFRGYTVSDWGATHDSAADNANAGLDMEQPGDWILIGGAVFNGLKSAVNNNSVKPERLDEMVERVLAGLLHLGQEKDYPAINFNAQKPDGSGDLNLNVNVRSDAHTALVREIGAASAVLLKNDRSNATRGLPIDIKKFKTIAVVGQDAKLPKLNCNDLGECNEGTMSVGWGSGTNSLDFLVPPIDAITSWVGSSATITSSLSNDLDAGASAASGKDLCLVFANAMSGELGFYSNVYGNLGDRNDLDLWWKGGSLIERVASVCKNTVAVVHSVGPVALGWTTNANISAVIYAGAPGEQTGPSLVDVLSGTVNPSGRLPFTIAYDEADYGTEIVYNSGNGQPSIDYTEGLFIDYRYMDKQGIKPQFEFGYGLSYTTFNYSSLSIKNSGSSVEVSFTVKNSGSVDGTEIPQLYLGFPAGAGEPPSVLRGFDDIFLKAGESKTVTMTISQRELSTWDVPSHSWVKPSGTFTVSVGASIKDIRLTGTF</sequence>
<keyword evidence="10" id="KW-0624">Polysaccharide degradation</keyword>
<evidence type="ECO:0000256" key="6">
    <source>
        <dbReference type="ARBA" id="ARBA00023001"/>
    </source>
</evidence>
<dbReference type="AlphaFoldDB" id="A0A0D7B857"/>
<evidence type="ECO:0000313" key="13">
    <source>
        <dbReference type="EMBL" id="KIY66723.1"/>
    </source>
</evidence>
<evidence type="ECO:0000256" key="7">
    <source>
        <dbReference type="ARBA" id="ARBA00023180"/>
    </source>
</evidence>
<dbReference type="Pfam" id="PF00933">
    <property type="entry name" value="Glyco_hydro_3"/>
    <property type="match status" value="1"/>
</dbReference>
<dbReference type="SUPFAM" id="SSF52279">
    <property type="entry name" value="Beta-D-glucan exohydrolase, C-terminal domain"/>
    <property type="match status" value="1"/>
</dbReference>
<keyword evidence="9" id="KW-0326">Glycosidase</keyword>
<keyword evidence="14" id="KW-1185">Reference proteome</keyword>
<keyword evidence="7" id="KW-0325">Glycoprotein</keyword>
<evidence type="ECO:0000256" key="3">
    <source>
        <dbReference type="ARBA" id="ARBA00005336"/>
    </source>
</evidence>
<dbReference type="GO" id="GO:0030245">
    <property type="term" value="P:cellulose catabolic process"/>
    <property type="evidence" value="ECO:0007669"/>
    <property type="project" value="UniProtKB-KW"/>
</dbReference>
<keyword evidence="6" id="KW-0136">Cellulose degradation</keyword>
<comment type="pathway">
    <text evidence="2">Glycan metabolism; cellulose degradation.</text>
</comment>